<dbReference type="PANTHER" id="PTHR11076">
    <property type="entry name" value="DNA REPAIR POLYMERASE UMUC / TRANSFERASE FAMILY MEMBER"/>
    <property type="match status" value="1"/>
</dbReference>
<evidence type="ECO:0000256" key="1">
    <source>
        <dbReference type="ARBA" id="ARBA00010945"/>
    </source>
</evidence>
<dbReference type="EMBL" id="CYXZ01000007">
    <property type="protein sequence ID" value="CUM91413.1"/>
    <property type="molecule type" value="Genomic_DNA"/>
</dbReference>
<protein>
    <submittedName>
        <fullName evidence="7">DNA polymerase IV</fullName>
        <ecNumber evidence="7">2.7.7.7</ecNumber>
    </submittedName>
</protein>
<comment type="similarity">
    <text evidence="1">Belongs to the DNA polymerase type-Y family.</text>
</comment>
<evidence type="ECO:0000256" key="2">
    <source>
        <dbReference type="ARBA" id="ARBA00022457"/>
    </source>
</evidence>
<reference evidence="7 8" key="1">
    <citation type="submission" date="2015-09" db="EMBL/GenBank/DDBJ databases">
        <authorList>
            <consortium name="Pathogen Informatics"/>
        </authorList>
    </citation>
    <scope>NUCLEOTIDE SEQUENCE [LARGE SCALE GENOMIC DNA]</scope>
    <source>
        <strain evidence="7 8">2789STDY5834960</strain>
    </source>
</reference>
<dbReference type="PaxDb" id="166486-ERS852572_01066"/>
<evidence type="ECO:0000256" key="4">
    <source>
        <dbReference type="ARBA" id="ARBA00022763"/>
    </source>
</evidence>
<dbReference type="Proteomes" id="UP000095350">
    <property type="component" value="Unassembled WGS sequence"/>
</dbReference>
<evidence type="ECO:0000256" key="5">
    <source>
        <dbReference type="ARBA" id="ARBA00022932"/>
    </source>
</evidence>
<dbReference type="Pfam" id="PF00817">
    <property type="entry name" value="IMS"/>
    <property type="match status" value="1"/>
</dbReference>
<keyword evidence="3 7" id="KW-0548">Nucleotidyltransferase</keyword>
<evidence type="ECO:0000313" key="7">
    <source>
        <dbReference type="EMBL" id="CUM91413.1"/>
    </source>
</evidence>
<dbReference type="Gene3D" id="3.30.70.270">
    <property type="match status" value="1"/>
</dbReference>
<feature type="domain" description="UmuC" evidence="6">
    <location>
        <begin position="8"/>
        <end position="236"/>
    </location>
</feature>
<evidence type="ECO:0000256" key="3">
    <source>
        <dbReference type="ARBA" id="ARBA00022695"/>
    </source>
</evidence>
<dbReference type="PANTHER" id="PTHR11076:SF35">
    <property type="entry name" value="DNA REPAIR PROTEIN HOMOLOG YOBH"/>
    <property type="match status" value="1"/>
</dbReference>
<dbReference type="GO" id="GO:0003887">
    <property type="term" value="F:DNA-directed DNA polymerase activity"/>
    <property type="evidence" value="ECO:0007669"/>
    <property type="project" value="UniProtKB-KW"/>
</dbReference>
<dbReference type="AlphaFoldDB" id="A0A173SM06"/>
<name>A0A173SM06_9FIRM</name>
<dbReference type="RefSeq" id="WP_055193661.1">
    <property type="nucleotide sequence ID" value="NZ_CABIYH010000007.1"/>
</dbReference>
<evidence type="ECO:0000259" key="6">
    <source>
        <dbReference type="PROSITE" id="PS50173"/>
    </source>
</evidence>
<dbReference type="GO" id="GO:0003684">
    <property type="term" value="F:damaged DNA binding"/>
    <property type="evidence" value="ECO:0007669"/>
    <property type="project" value="InterPro"/>
</dbReference>
<gene>
    <name evidence="7" type="primary">dinB_1</name>
    <name evidence="7" type="ORF">ERS852572_01066</name>
</gene>
<evidence type="ECO:0000313" key="8">
    <source>
        <dbReference type="Proteomes" id="UP000095350"/>
    </source>
</evidence>
<accession>A0A173SM06</accession>
<keyword evidence="5" id="KW-0239">DNA-directed DNA polymerase</keyword>
<dbReference type="GO" id="GO:0042276">
    <property type="term" value="P:error-prone translesion synthesis"/>
    <property type="evidence" value="ECO:0007669"/>
    <property type="project" value="TreeGrafter"/>
</dbReference>
<dbReference type="GO" id="GO:0006281">
    <property type="term" value="P:DNA repair"/>
    <property type="evidence" value="ECO:0007669"/>
    <property type="project" value="InterPro"/>
</dbReference>
<dbReference type="EC" id="2.7.7.7" evidence="7"/>
<organism evidence="7 8">
    <name type="scientific">Roseburia intestinalis</name>
    <dbReference type="NCBI Taxonomy" id="166486"/>
    <lineage>
        <taxon>Bacteria</taxon>
        <taxon>Bacillati</taxon>
        <taxon>Bacillota</taxon>
        <taxon>Clostridia</taxon>
        <taxon>Lachnospirales</taxon>
        <taxon>Lachnospiraceae</taxon>
        <taxon>Roseburia</taxon>
    </lineage>
</organism>
<dbReference type="InterPro" id="IPR043128">
    <property type="entry name" value="Rev_trsase/Diguanyl_cyclase"/>
</dbReference>
<dbReference type="PROSITE" id="PS50173">
    <property type="entry name" value="UMUC"/>
    <property type="match status" value="1"/>
</dbReference>
<dbReference type="STRING" id="166486.ERS852572_01066"/>
<dbReference type="InterPro" id="IPR001126">
    <property type="entry name" value="UmuC"/>
</dbReference>
<keyword evidence="4" id="KW-0227">DNA damage</keyword>
<sequence length="509" mass="57926">MSDSSHIYIAIDLKSFYASVECVERECDPLTTNLVVADESRTEKTICLAVSPSLKAYGIPGRARLFEVVQKVKQINQERRSRIAGGVFTGKSANAEELKKDPTLELTYIAAPPRMALYMEKSNQIYDIYLKYVAPEDMHVYSVDEVFMDVIHYLKTYQMSARELAEKMIRDVLKETGVTATAGIGTNLYLCKVAMDIVAKHVTPDANGVRIAELDEMSYRRLLWDHRPLTDFWRVGGGYRKKLEAAGLYTMGDIARCSLGGEQDFYNEDFLYKMFGINAELLIDHAWGYEPTTIDLIKAYKPETNSISSGQVLQCPYEFEKGKLIVREMTDLLVLDLVEKHLVTDQMVLTIGYDIDNLTDPKRRNAYHGEVTIDRYGRRVPKHAHGTINLKNQTSSTKQIMDAVMELYDRIVNPNLLIRRIYVVACRLSDESSAKQEDTFEQLDLFTDYAALEQKKQAEKVKKEKERKLQEAVLSVKKKYGKNAMLKGMNLQEGATSVERNRQIGGHKA</sequence>
<dbReference type="GO" id="GO:0009432">
    <property type="term" value="P:SOS response"/>
    <property type="evidence" value="ECO:0007669"/>
    <property type="project" value="TreeGrafter"/>
</dbReference>
<dbReference type="SUPFAM" id="SSF56672">
    <property type="entry name" value="DNA/RNA polymerases"/>
    <property type="match status" value="1"/>
</dbReference>
<keyword evidence="7" id="KW-0808">Transferase</keyword>
<dbReference type="InterPro" id="IPR050116">
    <property type="entry name" value="DNA_polymerase-Y"/>
</dbReference>
<keyword evidence="2" id="KW-0515">Mutator protein</keyword>
<dbReference type="InterPro" id="IPR043502">
    <property type="entry name" value="DNA/RNA_pol_sf"/>
</dbReference>
<dbReference type="OrthoDB" id="9808813at2"/>
<dbReference type="Gene3D" id="3.40.1170.60">
    <property type="match status" value="1"/>
</dbReference>
<dbReference type="GO" id="GO:0005829">
    <property type="term" value="C:cytosol"/>
    <property type="evidence" value="ECO:0007669"/>
    <property type="project" value="TreeGrafter"/>
</dbReference>
<proteinExistence type="inferred from homology"/>
<dbReference type="Gene3D" id="1.10.150.20">
    <property type="entry name" value="5' to 3' exonuclease, C-terminal subdomain"/>
    <property type="match status" value="1"/>
</dbReference>